<feature type="non-terminal residue" evidence="1">
    <location>
        <position position="130"/>
    </location>
</feature>
<proteinExistence type="predicted"/>
<gene>
    <name evidence="1" type="ORF">MHI_LOCUS971670</name>
</gene>
<sequence>ATSSREVRIEQEQIIDRIFCIGKEMKNIEDNFSIRCFVSKEIQFENLANTRMPKQFLTKHIQDHPYENPPFKQLPSLWHRVVSQKLEKEKRGEYVGGGCDPFKRMHVRDPISLGVSSCSCFKRARDDEIP</sequence>
<dbReference type="EMBL" id="CAJDYZ010013139">
    <property type="protein sequence ID" value="CAD1480929.1"/>
    <property type="molecule type" value="Genomic_DNA"/>
</dbReference>
<protein>
    <submittedName>
        <fullName evidence="1">Uncharacterized protein</fullName>
    </submittedName>
</protein>
<keyword evidence="2" id="KW-1185">Reference proteome</keyword>
<organism evidence="1 2">
    <name type="scientific">Heterotrigona itama</name>
    <dbReference type="NCBI Taxonomy" id="395501"/>
    <lineage>
        <taxon>Eukaryota</taxon>
        <taxon>Metazoa</taxon>
        <taxon>Ecdysozoa</taxon>
        <taxon>Arthropoda</taxon>
        <taxon>Hexapoda</taxon>
        <taxon>Insecta</taxon>
        <taxon>Pterygota</taxon>
        <taxon>Neoptera</taxon>
        <taxon>Endopterygota</taxon>
        <taxon>Hymenoptera</taxon>
        <taxon>Apocrita</taxon>
        <taxon>Aculeata</taxon>
        <taxon>Apoidea</taxon>
        <taxon>Anthophila</taxon>
        <taxon>Apidae</taxon>
        <taxon>Heterotrigona</taxon>
    </lineage>
</organism>
<evidence type="ECO:0000313" key="2">
    <source>
        <dbReference type="Proteomes" id="UP000752696"/>
    </source>
</evidence>
<name>A0A6V7HJB8_9HYME</name>
<reference evidence="1" key="1">
    <citation type="submission" date="2020-07" db="EMBL/GenBank/DDBJ databases">
        <authorList>
            <person name="Nazaruddin N."/>
        </authorList>
    </citation>
    <scope>NUCLEOTIDE SEQUENCE</scope>
</reference>
<dbReference type="AlphaFoldDB" id="A0A6V7HJB8"/>
<accession>A0A6V7HJB8</accession>
<dbReference type="Proteomes" id="UP000752696">
    <property type="component" value="Unassembled WGS sequence"/>
</dbReference>
<evidence type="ECO:0000313" key="1">
    <source>
        <dbReference type="EMBL" id="CAD1480929.1"/>
    </source>
</evidence>
<comment type="caution">
    <text evidence="1">The sequence shown here is derived from an EMBL/GenBank/DDBJ whole genome shotgun (WGS) entry which is preliminary data.</text>
</comment>
<feature type="non-terminal residue" evidence="1">
    <location>
        <position position="1"/>
    </location>
</feature>